<dbReference type="Proteomes" id="UP001142489">
    <property type="component" value="Unassembled WGS sequence"/>
</dbReference>
<feature type="compositionally biased region" description="Basic and acidic residues" evidence="1">
    <location>
        <begin position="12"/>
        <end position="22"/>
    </location>
</feature>
<feature type="region of interest" description="Disordered" evidence="1">
    <location>
        <begin position="1"/>
        <end position="107"/>
    </location>
</feature>
<dbReference type="AlphaFoldDB" id="A0A9Q1B8V9"/>
<feature type="non-terminal residue" evidence="2">
    <location>
        <position position="107"/>
    </location>
</feature>
<gene>
    <name evidence="2" type="ORF">JRQ81_001807</name>
</gene>
<feature type="compositionally biased region" description="Basic and acidic residues" evidence="1">
    <location>
        <begin position="95"/>
        <end position="107"/>
    </location>
</feature>
<evidence type="ECO:0000313" key="3">
    <source>
        <dbReference type="Proteomes" id="UP001142489"/>
    </source>
</evidence>
<comment type="caution">
    <text evidence="2">The sequence shown here is derived from an EMBL/GenBank/DDBJ whole genome shotgun (WGS) entry which is preliminary data.</text>
</comment>
<organism evidence="2 3">
    <name type="scientific">Phrynocephalus forsythii</name>
    <dbReference type="NCBI Taxonomy" id="171643"/>
    <lineage>
        <taxon>Eukaryota</taxon>
        <taxon>Metazoa</taxon>
        <taxon>Chordata</taxon>
        <taxon>Craniata</taxon>
        <taxon>Vertebrata</taxon>
        <taxon>Euteleostomi</taxon>
        <taxon>Lepidosauria</taxon>
        <taxon>Squamata</taxon>
        <taxon>Bifurcata</taxon>
        <taxon>Unidentata</taxon>
        <taxon>Episquamata</taxon>
        <taxon>Toxicofera</taxon>
        <taxon>Iguania</taxon>
        <taxon>Acrodonta</taxon>
        <taxon>Agamidae</taxon>
        <taxon>Agaminae</taxon>
        <taxon>Phrynocephalus</taxon>
    </lineage>
</organism>
<evidence type="ECO:0000256" key="1">
    <source>
        <dbReference type="SAM" id="MobiDB-lite"/>
    </source>
</evidence>
<accession>A0A9Q1B8V9</accession>
<reference evidence="2" key="1">
    <citation type="journal article" date="2023" name="DNA Res.">
        <title>Chromosome-level genome assembly of Phrynocephalus forsythii using third-generation DNA sequencing and Hi-C analysis.</title>
        <authorList>
            <person name="Qi Y."/>
            <person name="Zhao W."/>
            <person name="Zhao Y."/>
            <person name="Niu C."/>
            <person name="Cao S."/>
            <person name="Zhang Y."/>
        </authorList>
    </citation>
    <scope>NUCLEOTIDE SEQUENCE</scope>
    <source>
        <tissue evidence="2">Muscle</tissue>
    </source>
</reference>
<sequence>PPGERQRRRRRSESERAADSLRRRAGFFRQWERHGVGARSVSLPAGRGRGLGEPGSPPAPQEQTPALLPESEEVGRRRVRAPVASGTLRGCLRRGRSEAKSSFQRDP</sequence>
<protein>
    <submittedName>
        <fullName evidence="2">Uncharacterized protein</fullName>
    </submittedName>
</protein>
<keyword evidence="3" id="KW-1185">Reference proteome</keyword>
<proteinExistence type="predicted"/>
<feature type="compositionally biased region" description="Basic residues" evidence="1">
    <location>
        <begin position="1"/>
        <end position="11"/>
    </location>
</feature>
<evidence type="ECO:0000313" key="2">
    <source>
        <dbReference type="EMBL" id="KAJ7345857.1"/>
    </source>
</evidence>
<dbReference type="EMBL" id="JAPFRF010000001">
    <property type="protein sequence ID" value="KAJ7345857.1"/>
    <property type="molecule type" value="Genomic_DNA"/>
</dbReference>
<name>A0A9Q1B8V9_9SAUR</name>